<comment type="caution">
    <text evidence="2">The sequence shown here is derived from an EMBL/GenBank/DDBJ whole genome shotgun (WGS) entry which is preliminary data.</text>
</comment>
<keyword evidence="1" id="KW-0472">Membrane</keyword>
<organism evidence="2 3">
    <name type="scientific">Ilex paraguariensis</name>
    <name type="common">yerba mate</name>
    <dbReference type="NCBI Taxonomy" id="185542"/>
    <lineage>
        <taxon>Eukaryota</taxon>
        <taxon>Viridiplantae</taxon>
        <taxon>Streptophyta</taxon>
        <taxon>Embryophyta</taxon>
        <taxon>Tracheophyta</taxon>
        <taxon>Spermatophyta</taxon>
        <taxon>Magnoliopsida</taxon>
        <taxon>eudicotyledons</taxon>
        <taxon>Gunneridae</taxon>
        <taxon>Pentapetalae</taxon>
        <taxon>asterids</taxon>
        <taxon>campanulids</taxon>
        <taxon>Aquifoliales</taxon>
        <taxon>Aquifoliaceae</taxon>
        <taxon>Ilex</taxon>
    </lineage>
</organism>
<keyword evidence="1" id="KW-1133">Transmembrane helix</keyword>
<reference evidence="2 3" key="1">
    <citation type="submission" date="2024-02" db="EMBL/GenBank/DDBJ databases">
        <authorList>
            <person name="Vignale AGUSTIN F."/>
            <person name="Sosa J E."/>
            <person name="Modenutti C."/>
        </authorList>
    </citation>
    <scope>NUCLEOTIDE SEQUENCE [LARGE SCALE GENOMIC DNA]</scope>
</reference>
<evidence type="ECO:0000313" key="3">
    <source>
        <dbReference type="Proteomes" id="UP001642360"/>
    </source>
</evidence>
<dbReference type="Proteomes" id="UP001642360">
    <property type="component" value="Unassembled WGS sequence"/>
</dbReference>
<feature type="transmembrane region" description="Helical" evidence="1">
    <location>
        <begin position="91"/>
        <end position="110"/>
    </location>
</feature>
<sequence>MTSAHPFYPTTTKKPFDKCWESNSSEYYLVSSRTTQRENKQNRIIIGSGQKEKLTSKSLANNVKIFHQQMLFLRKVKFPSMSNFSSHVVPFYYLVWFFGGLILIFVSNLISVKF</sequence>
<dbReference type="AlphaFoldDB" id="A0ABC8S0M6"/>
<evidence type="ECO:0000313" key="2">
    <source>
        <dbReference type="EMBL" id="CAK9147852.1"/>
    </source>
</evidence>
<keyword evidence="1" id="KW-0812">Transmembrane</keyword>
<evidence type="ECO:0000256" key="1">
    <source>
        <dbReference type="SAM" id="Phobius"/>
    </source>
</evidence>
<protein>
    <submittedName>
        <fullName evidence="2">Uncharacterized protein</fullName>
    </submittedName>
</protein>
<name>A0ABC8S0M6_9AQUA</name>
<accession>A0ABC8S0M6</accession>
<keyword evidence="3" id="KW-1185">Reference proteome</keyword>
<dbReference type="EMBL" id="CAUOFW020001724">
    <property type="protein sequence ID" value="CAK9147852.1"/>
    <property type="molecule type" value="Genomic_DNA"/>
</dbReference>
<proteinExistence type="predicted"/>
<gene>
    <name evidence="2" type="ORF">ILEXP_LOCUS15788</name>
</gene>